<dbReference type="InterPro" id="IPR043143">
    <property type="entry name" value="Mal/L-sulf/L-lact_DH-like_NADP"/>
</dbReference>
<evidence type="ECO:0000313" key="3">
    <source>
        <dbReference type="EMBL" id="GAA5109751.1"/>
    </source>
</evidence>
<dbReference type="PANTHER" id="PTHR11091:SF0">
    <property type="entry name" value="MALATE DEHYDROGENASE"/>
    <property type="match status" value="1"/>
</dbReference>
<dbReference type="PANTHER" id="PTHR11091">
    <property type="entry name" value="OXIDOREDUCTASE-RELATED"/>
    <property type="match status" value="1"/>
</dbReference>
<evidence type="ECO:0000313" key="4">
    <source>
        <dbReference type="Proteomes" id="UP001500804"/>
    </source>
</evidence>
<protein>
    <submittedName>
        <fullName evidence="3">Malate/lactate/ureidoglycolate dehydrogenase</fullName>
    </submittedName>
</protein>
<dbReference type="SUPFAM" id="SSF89733">
    <property type="entry name" value="L-sulfolactate dehydrogenase-like"/>
    <property type="match status" value="1"/>
</dbReference>
<reference evidence="4" key="1">
    <citation type="journal article" date="2019" name="Int. J. Syst. Evol. Microbiol.">
        <title>The Global Catalogue of Microorganisms (GCM) 10K type strain sequencing project: providing services to taxonomists for standard genome sequencing and annotation.</title>
        <authorList>
            <consortium name="The Broad Institute Genomics Platform"/>
            <consortium name="The Broad Institute Genome Sequencing Center for Infectious Disease"/>
            <person name="Wu L."/>
            <person name="Ma J."/>
        </authorList>
    </citation>
    <scope>NUCLEOTIDE SEQUENCE [LARGE SCALE GENOMIC DNA]</scope>
    <source>
        <strain evidence="4">JCM 18302</strain>
    </source>
</reference>
<gene>
    <name evidence="3" type="ORF">GCM10023320_00630</name>
</gene>
<keyword evidence="4" id="KW-1185">Reference proteome</keyword>
<dbReference type="InterPro" id="IPR043144">
    <property type="entry name" value="Mal/L-sulf/L-lact_DH-like_ah"/>
</dbReference>
<comment type="caution">
    <text evidence="3">The sequence shown here is derived from an EMBL/GenBank/DDBJ whole genome shotgun (WGS) entry which is preliminary data.</text>
</comment>
<organism evidence="3 4">
    <name type="scientific">Pseudonocardia adelaidensis</name>
    <dbReference type="NCBI Taxonomy" id="648754"/>
    <lineage>
        <taxon>Bacteria</taxon>
        <taxon>Bacillati</taxon>
        <taxon>Actinomycetota</taxon>
        <taxon>Actinomycetes</taxon>
        <taxon>Pseudonocardiales</taxon>
        <taxon>Pseudonocardiaceae</taxon>
        <taxon>Pseudonocardia</taxon>
    </lineage>
</organism>
<dbReference type="Gene3D" id="3.30.1370.60">
    <property type="entry name" value="Hypothetical oxidoreductase yiak, domain 2"/>
    <property type="match status" value="1"/>
</dbReference>
<dbReference type="Gene3D" id="1.10.1530.10">
    <property type="match status" value="1"/>
</dbReference>
<dbReference type="NCBIfam" id="NF007504">
    <property type="entry name" value="PRK10098.1"/>
    <property type="match status" value="1"/>
</dbReference>
<proteinExistence type="inferred from homology"/>
<evidence type="ECO:0000256" key="2">
    <source>
        <dbReference type="ARBA" id="ARBA00023002"/>
    </source>
</evidence>
<dbReference type="Proteomes" id="UP001500804">
    <property type="component" value="Unassembled WGS sequence"/>
</dbReference>
<name>A0ABP9N4Y1_9PSEU</name>
<dbReference type="InterPro" id="IPR036111">
    <property type="entry name" value="Mal/L-sulfo/L-lacto_DH-like_sf"/>
</dbReference>
<sequence length="346" mass="35504">MRSIFAAAGCADEEAGLIARELVGANLAGHDSHGVVRVPLYVDWMREGWVRAGQRAEVVTDGGAFVVLDGNEGFGQTIATEAVALGIERAGANGTCIVALRNSGHIGRVGAYAETALAAGLVSIHFVNVAGSPLVAPFGAVERRFSTAPFAVGIPLPERPVVLDFATSLVAEGKVQVASFGGRPLPPDALIGPDGMTSSDPHVLYGDYGPTDLRRPSGGDGAIRAFGEHKGSGLALMCELLAGAFTAGGCAGPLDGPRKGITNGMLSIYLSPAHFGTQAEFERIGREYLDWVLGARPSDPAAPVLAPGDPEAASREARLAEGVPLPVDTWAAIVRTAEGLGVPTPA</sequence>
<comment type="similarity">
    <text evidence="1">Belongs to the LDH2/MDH2 oxidoreductase family.</text>
</comment>
<dbReference type="EMBL" id="BAABJO010000001">
    <property type="protein sequence ID" value="GAA5109751.1"/>
    <property type="molecule type" value="Genomic_DNA"/>
</dbReference>
<keyword evidence="2" id="KW-0560">Oxidoreductase</keyword>
<evidence type="ECO:0000256" key="1">
    <source>
        <dbReference type="ARBA" id="ARBA00006056"/>
    </source>
</evidence>
<accession>A0ABP9N4Y1</accession>
<dbReference type="Pfam" id="PF02615">
    <property type="entry name" value="Ldh_2"/>
    <property type="match status" value="1"/>
</dbReference>
<dbReference type="InterPro" id="IPR003767">
    <property type="entry name" value="Malate/L-lactate_DH-like"/>
</dbReference>